<dbReference type="PROSITE" id="PS00086">
    <property type="entry name" value="CYTOCHROME_P450"/>
    <property type="match status" value="1"/>
</dbReference>
<dbReference type="PANTHER" id="PTHR46696:SF3">
    <property type="entry name" value="PULCHERRIMINIC ACID SYNTHASE"/>
    <property type="match status" value="1"/>
</dbReference>
<keyword evidence="4" id="KW-1185">Reference proteome</keyword>
<gene>
    <name evidence="3" type="ORF">HF526_00400</name>
</gene>
<evidence type="ECO:0000313" key="4">
    <source>
        <dbReference type="Proteomes" id="UP000820669"/>
    </source>
</evidence>
<dbReference type="PANTHER" id="PTHR46696">
    <property type="entry name" value="P450, PUTATIVE (EUROFUNG)-RELATED"/>
    <property type="match status" value="1"/>
</dbReference>
<dbReference type="InterPro" id="IPR017972">
    <property type="entry name" value="Cyt_P450_CS"/>
</dbReference>
<keyword evidence="2" id="KW-0408">Iron</keyword>
<name>A0ABX1S4G6_9PSEU</name>
<sequence>MTVEDPAVAPVHDFNPMISPHREDPHLFYRAARERPVELSPSIGAYMVSRHADLLTVINDPETYSSAAAVPRIYDNPPEVVAELEGYVPETGYLVNEDEPAHTPIRRVFDAGFTGARVRAMVPRMRERAGELIEAFPSGQADLVSGYADPFVQTIINAVIGFPAEDAARIQAWTNDFVLLWNPLAPVDGKVEAARRLRDYTDYLQALIDARKADRRDDLISDLVHGANGFPAYSDAYAQCIIRGAARVAGYDTTRDAITSTLLVTLQDRTVRNRVIADPARTIPRVIEEALRRDAPHRGLFRVTTRDTVLGGTPLPAGSPLLLLFGSGNRDETVFPEPDAVNLDRPNVREHLAFGTGVHVCPGAPLARAEIRVAVETLLTRLPGLRLADGYHPSYIASYFFRGLETLDVTW</sequence>
<dbReference type="InterPro" id="IPR001128">
    <property type="entry name" value="Cyt_P450"/>
</dbReference>
<keyword evidence="2" id="KW-0479">Metal-binding</keyword>
<evidence type="ECO:0000256" key="1">
    <source>
        <dbReference type="ARBA" id="ARBA00010617"/>
    </source>
</evidence>
<protein>
    <submittedName>
        <fullName evidence="3">Cytochrome P450</fullName>
    </submittedName>
</protein>
<dbReference type="RefSeq" id="WP_169379167.1">
    <property type="nucleotide sequence ID" value="NZ_JAAXLA010000001.1"/>
</dbReference>
<evidence type="ECO:0000256" key="2">
    <source>
        <dbReference type="RuleBase" id="RU000461"/>
    </source>
</evidence>
<comment type="caution">
    <text evidence="3">The sequence shown here is derived from an EMBL/GenBank/DDBJ whole genome shotgun (WGS) entry which is preliminary data.</text>
</comment>
<dbReference type="InterPro" id="IPR036396">
    <property type="entry name" value="Cyt_P450_sf"/>
</dbReference>
<keyword evidence="2" id="KW-0503">Monooxygenase</keyword>
<dbReference type="Gene3D" id="1.10.630.10">
    <property type="entry name" value="Cytochrome P450"/>
    <property type="match status" value="1"/>
</dbReference>
<accession>A0ABX1S4G6</accession>
<evidence type="ECO:0000313" key="3">
    <source>
        <dbReference type="EMBL" id="NMH95792.1"/>
    </source>
</evidence>
<comment type="similarity">
    <text evidence="1 2">Belongs to the cytochrome P450 family.</text>
</comment>
<dbReference type="InterPro" id="IPR002397">
    <property type="entry name" value="Cyt_P450_B"/>
</dbReference>
<dbReference type="SUPFAM" id="SSF48264">
    <property type="entry name" value="Cytochrome P450"/>
    <property type="match status" value="1"/>
</dbReference>
<organism evidence="3 4">
    <name type="scientific">Pseudonocardia acidicola</name>
    <dbReference type="NCBI Taxonomy" id="2724939"/>
    <lineage>
        <taxon>Bacteria</taxon>
        <taxon>Bacillati</taxon>
        <taxon>Actinomycetota</taxon>
        <taxon>Actinomycetes</taxon>
        <taxon>Pseudonocardiales</taxon>
        <taxon>Pseudonocardiaceae</taxon>
        <taxon>Pseudonocardia</taxon>
    </lineage>
</organism>
<dbReference type="EMBL" id="JAAXLA010000001">
    <property type="protein sequence ID" value="NMH95792.1"/>
    <property type="molecule type" value="Genomic_DNA"/>
</dbReference>
<dbReference type="Pfam" id="PF00067">
    <property type="entry name" value="p450"/>
    <property type="match status" value="1"/>
</dbReference>
<dbReference type="Proteomes" id="UP000820669">
    <property type="component" value="Unassembled WGS sequence"/>
</dbReference>
<keyword evidence="2" id="KW-0560">Oxidoreductase</keyword>
<keyword evidence="2" id="KW-0349">Heme</keyword>
<dbReference type="PRINTS" id="PR00359">
    <property type="entry name" value="BP450"/>
</dbReference>
<proteinExistence type="inferred from homology"/>
<reference evidence="3 4" key="1">
    <citation type="submission" date="2020-04" db="EMBL/GenBank/DDBJ databases">
        <authorList>
            <person name="Klaysubun C."/>
            <person name="Duangmal K."/>
            <person name="Lipun K."/>
        </authorList>
    </citation>
    <scope>NUCLEOTIDE SEQUENCE [LARGE SCALE GENOMIC DNA]</scope>
    <source>
        <strain evidence="3 4">K10HN5</strain>
    </source>
</reference>